<dbReference type="KEGG" id="tml:GSTUM_00006394001"/>
<feature type="compositionally biased region" description="Polar residues" evidence="5">
    <location>
        <begin position="692"/>
        <end position="735"/>
    </location>
</feature>
<dbReference type="eggNOG" id="KOG1844">
    <property type="taxonomic scope" value="Eukaryota"/>
</dbReference>
<dbReference type="InterPro" id="IPR011011">
    <property type="entry name" value="Znf_FYVE_PHD"/>
</dbReference>
<dbReference type="GO" id="GO:0006355">
    <property type="term" value="P:regulation of DNA-templated transcription"/>
    <property type="evidence" value="ECO:0007669"/>
    <property type="project" value="TreeGrafter"/>
</dbReference>
<evidence type="ECO:0000313" key="8">
    <source>
        <dbReference type="Proteomes" id="UP000006911"/>
    </source>
</evidence>
<dbReference type="GO" id="GO:0008270">
    <property type="term" value="F:zinc ion binding"/>
    <property type="evidence" value="ECO:0007669"/>
    <property type="project" value="UniProtKB-KW"/>
</dbReference>
<keyword evidence="1" id="KW-0479">Metal-binding</keyword>
<keyword evidence="8" id="KW-1185">Reference proteome</keyword>
<feature type="compositionally biased region" description="Basic residues" evidence="5">
    <location>
        <begin position="108"/>
        <end position="123"/>
    </location>
</feature>
<dbReference type="PANTHER" id="PTHR46462:SF3">
    <property type="entry name" value="UPSET, ISOFORM A"/>
    <property type="match status" value="1"/>
</dbReference>
<feature type="region of interest" description="Disordered" evidence="5">
    <location>
        <begin position="608"/>
        <end position="782"/>
    </location>
</feature>
<evidence type="ECO:0000256" key="1">
    <source>
        <dbReference type="ARBA" id="ARBA00022723"/>
    </source>
</evidence>
<feature type="compositionally biased region" description="Polar residues" evidence="5">
    <location>
        <begin position="764"/>
        <end position="781"/>
    </location>
</feature>
<feature type="region of interest" description="Disordered" evidence="5">
    <location>
        <begin position="272"/>
        <end position="400"/>
    </location>
</feature>
<feature type="region of interest" description="Disordered" evidence="5">
    <location>
        <begin position="1"/>
        <end position="30"/>
    </location>
</feature>
<dbReference type="AlphaFoldDB" id="D5GE60"/>
<proteinExistence type="predicted"/>
<feature type="compositionally biased region" description="Polar residues" evidence="5">
    <location>
        <begin position="556"/>
        <end position="569"/>
    </location>
</feature>
<dbReference type="RefSeq" id="XP_002838612.1">
    <property type="nucleotide sequence ID" value="XM_002838566.1"/>
</dbReference>
<evidence type="ECO:0000313" key="7">
    <source>
        <dbReference type="EMBL" id="CAZ82803.1"/>
    </source>
</evidence>
<gene>
    <name evidence="7" type="ORF">GSTUM_00006394001</name>
</gene>
<reference evidence="7 8" key="1">
    <citation type="journal article" date="2010" name="Nature">
        <title>Perigord black truffle genome uncovers evolutionary origins and mechanisms of symbiosis.</title>
        <authorList>
            <person name="Martin F."/>
            <person name="Kohler A."/>
            <person name="Murat C."/>
            <person name="Balestrini R."/>
            <person name="Coutinho P.M."/>
            <person name="Jaillon O."/>
            <person name="Montanini B."/>
            <person name="Morin E."/>
            <person name="Noel B."/>
            <person name="Percudani R."/>
            <person name="Porcel B."/>
            <person name="Rubini A."/>
            <person name="Amicucci A."/>
            <person name="Amselem J."/>
            <person name="Anthouard V."/>
            <person name="Arcioni S."/>
            <person name="Artiguenave F."/>
            <person name="Aury J.M."/>
            <person name="Ballario P."/>
            <person name="Bolchi A."/>
            <person name="Brenna A."/>
            <person name="Brun A."/>
            <person name="Buee M."/>
            <person name="Cantarel B."/>
            <person name="Chevalier G."/>
            <person name="Couloux A."/>
            <person name="Da Silva C."/>
            <person name="Denoeud F."/>
            <person name="Duplessis S."/>
            <person name="Ghignone S."/>
            <person name="Hilselberger B."/>
            <person name="Iotti M."/>
            <person name="Marcais B."/>
            <person name="Mello A."/>
            <person name="Miranda M."/>
            <person name="Pacioni G."/>
            <person name="Quesneville H."/>
            <person name="Riccioni C."/>
            <person name="Ruotolo R."/>
            <person name="Splivallo R."/>
            <person name="Stocchi V."/>
            <person name="Tisserant E."/>
            <person name="Viscomi A.R."/>
            <person name="Zambonelli A."/>
            <person name="Zampieri E."/>
            <person name="Henrissat B."/>
            <person name="Lebrun M.H."/>
            <person name="Paolocci F."/>
            <person name="Bonfante P."/>
            <person name="Ottonello S."/>
            <person name="Wincker P."/>
        </authorList>
    </citation>
    <scope>NUCLEOTIDE SEQUENCE [LARGE SCALE GENOMIC DNA]</scope>
    <source>
        <strain evidence="7 8">Mel28</strain>
    </source>
</reference>
<feature type="compositionally biased region" description="Polar residues" evidence="5">
    <location>
        <begin position="274"/>
        <end position="295"/>
    </location>
</feature>
<dbReference type="GeneID" id="9183135"/>
<dbReference type="PANTHER" id="PTHR46462">
    <property type="entry name" value="UPSET, ISOFORM A"/>
    <property type="match status" value="1"/>
</dbReference>
<evidence type="ECO:0000256" key="2">
    <source>
        <dbReference type="ARBA" id="ARBA00022771"/>
    </source>
</evidence>
<dbReference type="Gene3D" id="3.30.40.10">
    <property type="entry name" value="Zinc/RING finger domain, C3HC4 (zinc finger)"/>
    <property type="match status" value="1"/>
</dbReference>
<dbReference type="CDD" id="cd15550">
    <property type="entry name" value="PHD_MLL5"/>
    <property type="match status" value="1"/>
</dbReference>
<keyword evidence="4" id="KW-0156">Chromatin regulator</keyword>
<evidence type="ECO:0000256" key="5">
    <source>
        <dbReference type="SAM" id="MobiDB-lite"/>
    </source>
</evidence>
<feature type="compositionally biased region" description="Basic and acidic residues" evidence="5">
    <location>
        <begin position="342"/>
        <end position="360"/>
    </location>
</feature>
<feature type="compositionally biased region" description="Polar residues" evidence="5">
    <location>
        <begin position="17"/>
        <end position="26"/>
    </location>
</feature>
<feature type="compositionally biased region" description="Basic and acidic residues" evidence="5">
    <location>
        <begin position="740"/>
        <end position="763"/>
    </location>
</feature>
<dbReference type="GO" id="GO:0006325">
    <property type="term" value="P:chromatin organization"/>
    <property type="evidence" value="ECO:0007669"/>
    <property type="project" value="UniProtKB-KW"/>
</dbReference>
<evidence type="ECO:0000259" key="6">
    <source>
        <dbReference type="SMART" id="SM00249"/>
    </source>
</evidence>
<keyword evidence="3" id="KW-0862">Zinc</keyword>
<dbReference type="SMART" id="SM00249">
    <property type="entry name" value="PHD"/>
    <property type="match status" value="1"/>
</dbReference>
<evidence type="ECO:0000256" key="4">
    <source>
        <dbReference type="ARBA" id="ARBA00022853"/>
    </source>
</evidence>
<dbReference type="PROSITE" id="PS01359">
    <property type="entry name" value="ZF_PHD_1"/>
    <property type="match status" value="1"/>
</dbReference>
<sequence length="840" mass="90339">MTENPTIPSTPGPSQPPSLANSSTTPEDVADTSGEIDCICEISDDDGFTICCDKCDTWQHLVCVQLNGGNLPKTYYCPRCDPCSLAVLDVQKAKDIQRQRREVEQAKRSHKKKRPTGTSHKKKELANGTNGITSGKVSSSSEKTGVQVSGKSVGGKEMQQPSRKRGHRASAQSSNNAGLSPPITHHAVCNVPNANIPLESPSARNGETESDTDPEKPTRYLGEGFTDLGNSMNKYTGTDVQQLTHKMGDCACLGEKECLVKGVADGETVISKALNGNGNSRKQRRTNASTESTVGSKRPTPDRQSVPLKKEEDEESRSVSPPLSRSKPRSRDLTPSMPQDVAVEKGEMTGREARKFKEVLSRIQKQQQEEQQPQVAKRRKRNSTVSLTPGTSSLHSPGIDMKGWIKVPDSRSGPNHGFVEYSVTDAGVGRRASDSPVSSDERILRRTSSYSPVAQLTQGPNTLKHVSKTVLRPARPQYEDRAIQTDPVEEGIPWWSPAAVKAPPRPPRLPLRKLLMQSLLRDREEAAATVLEDKKRKHDAVSEDPENIPSPKVPKLSNSGSARSTTISPSLRAKGSLHEPLRTATLPTLDIGSLSNQALITPDMPTTMVGASAAKSPSSPRPPGPALADLFSADSDKPSSTQSSPTQEKQPSDKIRVNLPLDKPRVNGYRNSSLHVQLPPGSGAVNGPLTPALQSSLPSAPNSATIQPPSTTFPSYVSPSVSALNSNMVNPSPTRTTKKMSLEDYGKRKHKTEPVEKSDEKLSVKTTNEGPATSTNLSKPSIVSLVEEPTSIADPAPSTLSIVTALPPQAINSSKLAMEPIRIPPAPKDQRTTSLGSSVR</sequence>
<feature type="compositionally biased region" description="Basic and acidic residues" evidence="5">
    <location>
        <begin position="98"/>
        <end position="107"/>
    </location>
</feature>
<feature type="compositionally biased region" description="Polar residues" evidence="5">
    <location>
        <begin position="127"/>
        <end position="144"/>
    </location>
</feature>
<dbReference type="EMBL" id="FN430164">
    <property type="protein sequence ID" value="CAZ82803.1"/>
    <property type="molecule type" value="Genomic_DNA"/>
</dbReference>
<feature type="region of interest" description="Disordered" evidence="5">
    <location>
        <begin position="529"/>
        <end position="579"/>
    </location>
</feature>
<feature type="region of interest" description="Disordered" evidence="5">
    <location>
        <begin position="98"/>
        <end position="219"/>
    </location>
</feature>
<dbReference type="InterPro" id="IPR001965">
    <property type="entry name" value="Znf_PHD"/>
</dbReference>
<dbReference type="InParanoid" id="D5GE60"/>
<dbReference type="InterPro" id="IPR019786">
    <property type="entry name" value="Zinc_finger_PHD-type_CS"/>
</dbReference>
<keyword evidence="2" id="KW-0863">Zinc-finger</keyword>
<dbReference type="STRING" id="656061.D5GE60"/>
<feature type="compositionally biased region" description="Low complexity" evidence="5">
    <location>
        <begin position="364"/>
        <end position="374"/>
    </location>
</feature>
<feature type="compositionally biased region" description="Polar residues" evidence="5">
    <location>
        <begin position="383"/>
        <end position="395"/>
    </location>
</feature>
<dbReference type="GO" id="GO:0034967">
    <property type="term" value="C:Set3 complex"/>
    <property type="evidence" value="ECO:0007669"/>
    <property type="project" value="TreeGrafter"/>
</dbReference>
<evidence type="ECO:0000256" key="3">
    <source>
        <dbReference type="ARBA" id="ARBA00022833"/>
    </source>
</evidence>
<protein>
    <submittedName>
        <fullName evidence="7">(Perigord truffle) hypothetical protein</fullName>
    </submittedName>
</protein>
<feature type="domain" description="Zinc finger PHD-type" evidence="6">
    <location>
        <begin position="37"/>
        <end position="81"/>
    </location>
</feature>
<feature type="region of interest" description="Disordered" evidence="5">
    <location>
        <begin position="811"/>
        <end position="840"/>
    </location>
</feature>
<organism evidence="7 8">
    <name type="scientific">Tuber melanosporum (strain Mel28)</name>
    <name type="common">Perigord black truffle</name>
    <dbReference type="NCBI Taxonomy" id="656061"/>
    <lineage>
        <taxon>Eukaryota</taxon>
        <taxon>Fungi</taxon>
        <taxon>Dikarya</taxon>
        <taxon>Ascomycota</taxon>
        <taxon>Pezizomycotina</taxon>
        <taxon>Pezizomycetes</taxon>
        <taxon>Pezizales</taxon>
        <taxon>Tuberaceae</taxon>
        <taxon>Tuber</taxon>
    </lineage>
</organism>
<accession>D5GE60</accession>
<feature type="compositionally biased region" description="Polar residues" evidence="5">
    <location>
        <begin position="638"/>
        <end position="649"/>
    </location>
</feature>
<dbReference type="GO" id="GO:0070210">
    <property type="term" value="C:Rpd3L-Expanded complex"/>
    <property type="evidence" value="ECO:0007669"/>
    <property type="project" value="TreeGrafter"/>
</dbReference>
<dbReference type="Proteomes" id="UP000006911">
    <property type="component" value="Unassembled WGS sequence"/>
</dbReference>
<dbReference type="SUPFAM" id="SSF57903">
    <property type="entry name" value="FYVE/PHD zinc finger"/>
    <property type="match status" value="1"/>
</dbReference>
<dbReference type="InterPro" id="IPR013083">
    <property type="entry name" value="Znf_RING/FYVE/PHD"/>
</dbReference>
<name>D5GE60_TUBMM</name>
<dbReference type="HOGENOM" id="CLU_338645_0_0_1"/>
<dbReference type="Pfam" id="PF20826">
    <property type="entry name" value="PHD_5"/>
    <property type="match status" value="1"/>
</dbReference>